<dbReference type="Gene3D" id="2.60.40.2310">
    <property type="match status" value="1"/>
</dbReference>
<evidence type="ECO:0000259" key="13">
    <source>
        <dbReference type="Pfam" id="PF17766"/>
    </source>
</evidence>
<evidence type="ECO:0000256" key="9">
    <source>
        <dbReference type="PROSITE-ProRule" id="PRU01240"/>
    </source>
</evidence>
<dbReference type="InterPro" id="IPR041469">
    <property type="entry name" value="Subtilisin-like_FN3"/>
</dbReference>
<dbReference type="GO" id="GO:0004252">
    <property type="term" value="F:serine-type endopeptidase activity"/>
    <property type="evidence" value="ECO:0007669"/>
    <property type="project" value="UniProtKB-UniRule"/>
</dbReference>
<comment type="subcellular location">
    <subcellularLocation>
        <location evidence="1">Secreted</location>
    </subcellularLocation>
</comment>
<dbReference type="InterPro" id="IPR045051">
    <property type="entry name" value="SBT"/>
</dbReference>
<feature type="signal peptide" evidence="10">
    <location>
        <begin position="1"/>
        <end position="28"/>
    </location>
</feature>
<evidence type="ECO:0000256" key="5">
    <source>
        <dbReference type="ARBA" id="ARBA00022729"/>
    </source>
</evidence>
<dbReference type="InterPro" id="IPR034197">
    <property type="entry name" value="Peptidases_S8_3"/>
</dbReference>
<evidence type="ECO:0000313" key="15">
    <source>
        <dbReference type="Proteomes" id="UP001457282"/>
    </source>
</evidence>
<dbReference type="InterPro" id="IPR010259">
    <property type="entry name" value="S8pro/Inhibitor_I9"/>
</dbReference>
<dbReference type="PANTHER" id="PTHR10795">
    <property type="entry name" value="PROPROTEIN CONVERTASE SUBTILISIN/KEXIN"/>
    <property type="match status" value="1"/>
</dbReference>
<dbReference type="CDD" id="cd04852">
    <property type="entry name" value="Peptidases_S8_3"/>
    <property type="match status" value="1"/>
</dbReference>
<dbReference type="InterPro" id="IPR037045">
    <property type="entry name" value="S8pro/Inhibitor_I9_sf"/>
</dbReference>
<protein>
    <submittedName>
        <fullName evidence="14">Uncharacterized protein</fullName>
    </submittedName>
</protein>
<keyword evidence="3" id="KW-0964">Secreted</keyword>
<comment type="similarity">
    <text evidence="2 9">Belongs to the peptidase S8 family.</text>
</comment>
<evidence type="ECO:0000256" key="7">
    <source>
        <dbReference type="ARBA" id="ARBA00022825"/>
    </source>
</evidence>
<dbReference type="FunFam" id="3.40.50.200:FF:000006">
    <property type="entry name" value="Subtilisin-like protease SBT1.5"/>
    <property type="match status" value="1"/>
</dbReference>
<evidence type="ECO:0000256" key="8">
    <source>
        <dbReference type="PIRSR" id="PIRSR615500-1"/>
    </source>
</evidence>
<reference evidence="14 15" key="1">
    <citation type="journal article" date="2023" name="G3 (Bethesda)">
        <title>A chromosome-length genome assembly and annotation of blackberry (Rubus argutus, cv. 'Hillquist').</title>
        <authorList>
            <person name="Bruna T."/>
            <person name="Aryal R."/>
            <person name="Dudchenko O."/>
            <person name="Sargent D.J."/>
            <person name="Mead D."/>
            <person name="Buti M."/>
            <person name="Cavallini A."/>
            <person name="Hytonen T."/>
            <person name="Andres J."/>
            <person name="Pham M."/>
            <person name="Weisz D."/>
            <person name="Mascagni F."/>
            <person name="Usai G."/>
            <person name="Natali L."/>
            <person name="Bassil N."/>
            <person name="Fernandez G.E."/>
            <person name="Lomsadze A."/>
            <person name="Armour M."/>
            <person name="Olukolu B."/>
            <person name="Poorten T."/>
            <person name="Britton C."/>
            <person name="Davik J."/>
            <person name="Ashrafi H."/>
            <person name="Aiden E.L."/>
            <person name="Borodovsky M."/>
            <person name="Worthington M."/>
        </authorList>
    </citation>
    <scope>NUCLEOTIDE SEQUENCE [LARGE SCALE GENOMIC DNA]</scope>
    <source>
        <strain evidence="14">PI 553951</strain>
    </source>
</reference>
<sequence>MSKHGALLLYHAFPILLVAMSLVCRATCDDRKVYIVYLGSLSDGFYSPSSHHLSILQRVVQGSSPENVLVRSYKRSFNGFAARLNDLEREKLANMKDVVSVFPSRTLQLQTTRSWDFMGFDEKIGRKATVVSDIIVGVIDSGIWPESESFKDEGFGPPPKKWKGACAGGKNFTCNNKLIGARYYSSTESARDDTGHGTHTASTVAGNAVKDVSFYGLAQGTARGGVPSARIAAYKVCTPSRLCSAHDTLAAFDDAIADGVDIITASVAFSMIQEFDVDPLAIGAFHAMERGILTSHAAGNNGPSGATVSSVAPWMLTVAASSMDRRIIDKVALGNGKTIVGNSVNSFTLNGTSFPLIHGKDVSRNCTEKSSGDCGQGCLDRDIVKGKVVLCDNYGLLEPFQSGALGSILPNFRAVDDASYVLPLAGMTINNEQYNVVMSYMNSTRDPRVNILKSEVIKNPAAPLVASFSARGPNLILPNIIKPDISAPGIEILAAFSSSPISTTPGDMRRVKYNIQSGTSMSCPHAAGVAAYIKTIHPDWSPAAIKSSLMTTAWLMNDPSSNVSTGEFAYGSGHINPVKAIDPGLVYDASKEDYVELLCMNYDESRVRLVSGDNSTCPTGSGKGSPKDHNYPSMGAKVTAMQPFTVTFNRRVKNVGLANSTYVAKLSPNSKLDIKVVPEVLSFKSLNEEKTFNVTVAGSGLPFESRASASLVWSDGTRSVRSPIVVYTLPRA</sequence>
<evidence type="ECO:0000259" key="11">
    <source>
        <dbReference type="Pfam" id="PF00082"/>
    </source>
</evidence>
<dbReference type="AlphaFoldDB" id="A0AAW1XYK9"/>
<dbReference type="InterPro" id="IPR036852">
    <property type="entry name" value="Peptidase_S8/S53_dom_sf"/>
</dbReference>
<dbReference type="InterPro" id="IPR015500">
    <property type="entry name" value="Peptidase_S8_subtilisin-rel"/>
</dbReference>
<feature type="active site" description="Charge relay system" evidence="8 9">
    <location>
        <position position="196"/>
    </location>
</feature>
<feature type="domain" description="Subtilisin-like protease fibronectin type-III" evidence="13">
    <location>
        <begin position="628"/>
        <end position="726"/>
    </location>
</feature>
<evidence type="ECO:0000313" key="14">
    <source>
        <dbReference type="EMBL" id="KAK9940637.1"/>
    </source>
</evidence>
<dbReference type="PROSITE" id="PS51892">
    <property type="entry name" value="SUBTILASE"/>
    <property type="match status" value="1"/>
</dbReference>
<feature type="domain" description="Inhibitor I9" evidence="12">
    <location>
        <begin position="33"/>
        <end position="110"/>
    </location>
</feature>
<dbReference type="Pfam" id="PF17766">
    <property type="entry name" value="fn3_6"/>
    <property type="match status" value="1"/>
</dbReference>
<evidence type="ECO:0000256" key="6">
    <source>
        <dbReference type="ARBA" id="ARBA00022801"/>
    </source>
</evidence>
<evidence type="ECO:0000256" key="3">
    <source>
        <dbReference type="ARBA" id="ARBA00022525"/>
    </source>
</evidence>
<dbReference type="Proteomes" id="UP001457282">
    <property type="component" value="Unassembled WGS sequence"/>
</dbReference>
<evidence type="ECO:0000256" key="10">
    <source>
        <dbReference type="SAM" id="SignalP"/>
    </source>
</evidence>
<dbReference type="PROSITE" id="PS00138">
    <property type="entry name" value="SUBTILASE_SER"/>
    <property type="match status" value="1"/>
</dbReference>
<dbReference type="Gene3D" id="3.50.30.30">
    <property type="match status" value="1"/>
</dbReference>
<dbReference type="GO" id="GO:0009609">
    <property type="term" value="P:response to symbiotic bacterium"/>
    <property type="evidence" value="ECO:0007669"/>
    <property type="project" value="UniProtKB-ARBA"/>
</dbReference>
<evidence type="ECO:0000256" key="2">
    <source>
        <dbReference type="ARBA" id="ARBA00011073"/>
    </source>
</evidence>
<dbReference type="PRINTS" id="PR00723">
    <property type="entry name" value="SUBTILISIN"/>
</dbReference>
<dbReference type="Gene3D" id="3.40.50.200">
    <property type="entry name" value="Peptidase S8/S53 domain"/>
    <property type="match status" value="1"/>
</dbReference>
<proteinExistence type="inferred from homology"/>
<organism evidence="14 15">
    <name type="scientific">Rubus argutus</name>
    <name type="common">Southern blackberry</name>
    <dbReference type="NCBI Taxonomy" id="59490"/>
    <lineage>
        <taxon>Eukaryota</taxon>
        <taxon>Viridiplantae</taxon>
        <taxon>Streptophyta</taxon>
        <taxon>Embryophyta</taxon>
        <taxon>Tracheophyta</taxon>
        <taxon>Spermatophyta</taxon>
        <taxon>Magnoliopsida</taxon>
        <taxon>eudicotyledons</taxon>
        <taxon>Gunneridae</taxon>
        <taxon>Pentapetalae</taxon>
        <taxon>rosids</taxon>
        <taxon>fabids</taxon>
        <taxon>Rosales</taxon>
        <taxon>Rosaceae</taxon>
        <taxon>Rosoideae</taxon>
        <taxon>Rosoideae incertae sedis</taxon>
        <taxon>Rubus</taxon>
    </lineage>
</organism>
<dbReference type="SUPFAM" id="SSF52743">
    <property type="entry name" value="Subtilisin-like"/>
    <property type="match status" value="1"/>
</dbReference>
<evidence type="ECO:0000256" key="1">
    <source>
        <dbReference type="ARBA" id="ARBA00004613"/>
    </source>
</evidence>
<dbReference type="GO" id="GO:0006508">
    <property type="term" value="P:proteolysis"/>
    <property type="evidence" value="ECO:0007669"/>
    <property type="project" value="UniProtKB-KW"/>
</dbReference>
<evidence type="ECO:0000259" key="12">
    <source>
        <dbReference type="Pfam" id="PF05922"/>
    </source>
</evidence>
<dbReference type="GO" id="GO:0005576">
    <property type="term" value="C:extracellular region"/>
    <property type="evidence" value="ECO:0007669"/>
    <property type="project" value="UniProtKB-SubCell"/>
</dbReference>
<keyword evidence="5 10" id="KW-0732">Signal</keyword>
<dbReference type="CDD" id="cd02120">
    <property type="entry name" value="PA_subtilisin_like"/>
    <property type="match status" value="1"/>
</dbReference>
<keyword evidence="4 9" id="KW-0645">Protease</keyword>
<accession>A0AAW1XYK9</accession>
<dbReference type="Pfam" id="PF00082">
    <property type="entry name" value="Peptidase_S8"/>
    <property type="match status" value="1"/>
</dbReference>
<feature type="active site" description="Charge relay system" evidence="8 9">
    <location>
        <position position="140"/>
    </location>
</feature>
<feature type="domain" description="Peptidase S8/S53" evidence="11">
    <location>
        <begin position="133"/>
        <end position="572"/>
    </location>
</feature>
<dbReference type="InterPro" id="IPR023828">
    <property type="entry name" value="Peptidase_S8_Ser-AS"/>
</dbReference>
<name>A0AAW1XYK9_RUBAR</name>
<feature type="active site" description="Charge relay system" evidence="8 9">
    <location>
        <position position="520"/>
    </location>
</feature>
<keyword evidence="6 9" id="KW-0378">Hydrolase</keyword>
<feature type="chain" id="PRO_5043441597" evidence="10">
    <location>
        <begin position="29"/>
        <end position="732"/>
    </location>
</feature>
<dbReference type="InterPro" id="IPR000209">
    <property type="entry name" value="Peptidase_S8/S53_dom"/>
</dbReference>
<evidence type="ECO:0000256" key="4">
    <source>
        <dbReference type="ARBA" id="ARBA00022670"/>
    </source>
</evidence>
<dbReference type="EMBL" id="JBEDUW010000003">
    <property type="protein sequence ID" value="KAK9940637.1"/>
    <property type="molecule type" value="Genomic_DNA"/>
</dbReference>
<dbReference type="Gene3D" id="3.30.70.80">
    <property type="entry name" value="Peptidase S8 propeptide/proteinase inhibitor I9"/>
    <property type="match status" value="1"/>
</dbReference>
<comment type="caution">
    <text evidence="14">The sequence shown here is derived from an EMBL/GenBank/DDBJ whole genome shotgun (WGS) entry which is preliminary data.</text>
</comment>
<keyword evidence="15" id="KW-1185">Reference proteome</keyword>
<dbReference type="Pfam" id="PF05922">
    <property type="entry name" value="Inhibitor_I9"/>
    <property type="match status" value="1"/>
</dbReference>
<gene>
    <name evidence="14" type="ORF">M0R45_017288</name>
</gene>
<keyword evidence="7 9" id="KW-0720">Serine protease</keyword>